<dbReference type="EMBL" id="VJEZ01000006">
    <property type="protein sequence ID" value="MWZ40081.1"/>
    <property type="molecule type" value="Genomic_DNA"/>
</dbReference>
<name>A0A6I4RV50_FRATU</name>
<dbReference type="Proteomes" id="UP000469081">
    <property type="component" value="Unassembled WGS sequence"/>
</dbReference>
<comment type="caution">
    <text evidence="1">The sequence shown here is derived from an EMBL/GenBank/DDBJ whole genome shotgun (WGS) entry which is preliminary data.</text>
</comment>
<dbReference type="RefSeq" id="WP_003038401.1">
    <property type="nucleotide sequence ID" value="NZ_VJEZ01000006.1"/>
</dbReference>
<organism evidence="1 2">
    <name type="scientific">Francisella tularensis</name>
    <dbReference type="NCBI Taxonomy" id="263"/>
    <lineage>
        <taxon>Bacteria</taxon>
        <taxon>Pseudomonadati</taxon>
        <taxon>Pseudomonadota</taxon>
        <taxon>Gammaproteobacteria</taxon>
        <taxon>Thiotrichales</taxon>
        <taxon>Francisellaceae</taxon>
        <taxon>Francisella</taxon>
    </lineage>
</organism>
<dbReference type="AlphaFoldDB" id="A0A6I4RV50"/>
<protein>
    <submittedName>
        <fullName evidence="1">CopG family transcriptional regulator</fullName>
    </submittedName>
</protein>
<accession>A0A6I4RV50</accession>
<evidence type="ECO:0000313" key="1">
    <source>
        <dbReference type="EMBL" id="MWZ40081.1"/>
    </source>
</evidence>
<sequence length="76" mass="8565">MSTRVNISISEGLKHIAEEKAHNLGLSLSAYIRLLLSRDTEELRKNTIDNYISAIEKEGFSKPVSKDDFLNSLDDL</sequence>
<reference evidence="1 2" key="1">
    <citation type="submission" date="2019-06" db="EMBL/GenBank/DDBJ databases">
        <title>Phylogeography and genetic diversity of Francisella tularensis subsp. holarctica in France (1947-2018).</title>
        <authorList>
            <person name="Kevin M."/>
            <person name="Madani N."/>
            <person name="Maurin M."/>
        </authorList>
    </citation>
    <scope>NUCLEOTIDE SEQUENCE [LARGE SCALE GENOMIC DNA]</scope>
    <source>
        <strain evidence="1 2">ATCC 15482</strain>
    </source>
</reference>
<gene>
    <name evidence="1" type="ORF">FNC33_05910</name>
</gene>
<proteinExistence type="predicted"/>
<evidence type="ECO:0000313" key="2">
    <source>
        <dbReference type="Proteomes" id="UP000469081"/>
    </source>
</evidence>